<dbReference type="Gene3D" id="3.40.630.30">
    <property type="match status" value="1"/>
</dbReference>
<dbReference type="EMBL" id="FNGM01000016">
    <property type="protein sequence ID" value="SDM69018.1"/>
    <property type="molecule type" value="Genomic_DNA"/>
</dbReference>
<dbReference type="PANTHER" id="PTHR30602:SF12">
    <property type="entry name" value="AMINO-ACID ACETYLTRANSFERASE NAGS1, CHLOROPLASTIC-RELATED"/>
    <property type="match status" value="1"/>
</dbReference>
<sequence>MLVKTDEIRQPAPSGDHKVICRNATVEDVEPLYLMIEEYAQRGIMLPRSRQALTRQIDQFVIAELDGKFIGCGSLFRLGADLVEVRSIGLHDEGKGKGVGSMILEQLTEEARRQKIPKIMALTYAVDFFLRNGFTVVEKEIFPEKVWTDCVNCKKQHACDEIAVLKKLD</sequence>
<dbReference type="PANTHER" id="PTHR30602">
    <property type="entry name" value="AMINO-ACID ACETYLTRANSFERASE"/>
    <property type="match status" value="1"/>
</dbReference>
<dbReference type="InterPro" id="IPR016181">
    <property type="entry name" value="Acyl_CoA_acyltransferase"/>
</dbReference>
<dbReference type="PROSITE" id="PS51186">
    <property type="entry name" value="GNAT"/>
    <property type="match status" value="1"/>
</dbReference>
<dbReference type="Proteomes" id="UP000182783">
    <property type="component" value="Unassembled WGS sequence"/>
</dbReference>
<reference evidence="4 5" key="1">
    <citation type="submission" date="2016-10" db="EMBL/GenBank/DDBJ databases">
        <authorList>
            <person name="de Groot N.N."/>
        </authorList>
    </citation>
    <scope>NUCLEOTIDE SEQUENCE [LARGE SCALE GENOMIC DNA]</scope>
    <source>
        <strain evidence="4 5">CGMCC 1.10239</strain>
    </source>
</reference>
<feature type="domain" description="N-acetyltransferase" evidence="3">
    <location>
        <begin position="19"/>
        <end position="169"/>
    </location>
</feature>
<proteinExistence type="predicted"/>
<dbReference type="SUPFAM" id="SSF55729">
    <property type="entry name" value="Acyl-CoA N-acyltransferases (Nat)"/>
    <property type="match status" value="1"/>
</dbReference>
<dbReference type="GO" id="GO:0006526">
    <property type="term" value="P:L-arginine biosynthetic process"/>
    <property type="evidence" value="ECO:0007669"/>
    <property type="project" value="InterPro"/>
</dbReference>
<dbReference type="Pfam" id="PF00583">
    <property type="entry name" value="Acetyltransf_1"/>
    <property type="match status" value="1"/>
</dbReference>
<dbReference type="RefSeq" id="WP_143013532.1">
    <property type="nucleotide sequence ID" value="NZ_FNGM01000016.1"/>
</dbReference>
<evidence type="ECO:0000313" key="4">
    <source>
        <dbReference type="EMBL" id="SDM69018.1"/>
    </source>
</evidence>
<keyword evidence="1 4" id="KW-0808">Transferase</keyword>
<organism evidence="4 5">
    <name type="scientific">Paenibacillus jilunlii</name>
    <dbReference type="NCBI Taxonomy" id="682956"/>
    <lineage>
        <taxon>Bacteria</taxon>
        <taxon>Bacillati</taxon>
        <taxon>Bacillota</taxon>
        <taxon>Bacilli</taxon>
        <taxon>Bacillales</taxon>
        <taxon>Paenibacillaceae</taxon>
        <taxon>Paenibacillus</taxon>
    </lineage>
</organism>
<gene>
    <name evidence="4" type="ORF">SAMN05216191_116100</name>
</gene>
<dbReference type="GO" id="GO:0005737">
    <property type="term" value="C:cytoplasm"/>
    <property type="evidence" value="ECO:0007669"/>
    <property type="project" value="InterPro"/>
</dbReference>
<dbReference type="CDD" id="cd04301">
    <property type="entry name" value="NAT_SF"/>
    <property type="match status" value="1"/>
</dbReference>
<name>A0A1G9V9X6_9BACL</name>
<protein>
    <submittedName>
        <fullName evidence="4">Amino-acid N-acetyltransferase</fullName>
    </submittedName>
</protein>
<evidence type="ECO:0000256" key="2">
    <source>
        <dbReference type="ARBA" id="ARBA00023315"/>
    </source>
</evidence>
<dbReference type="AlphaFoldDB" id="A0A1G9V9X6"/>
<dbReference type="NCBIfam" id="NF005840">
    <property type="entry name" value="PRK07757.1"/>
    <property type="match status" value="1"/>
</dbReference>
<evidence type="ECO:0000256" key="1">
    <source>
        <dbReference type="ARBA" id="ARBA00022679"/>
    </source>
</evidence>
<evidence type="ECO:0000313" key="5">
    <source>
        <dbReference type="Proteomes" id="UP000182783"/>
    </source>
</evidence>
<keyword evidence="2" id="KW-0012">Acyltransferase</keyword>
<dbReference type="GO" id="GO:0004042">
    <property type="term" value="F:L-glutamate N-acetyltransferase activity"/>
    <property type="evidence" value="ECO:0007669"/>
    <property type="project" value="InterPro"/>
</dbReference>
<dbReference type="InterPro" id="IPR010167">
    <property type="entry name" value="NH2A_AcTrfase"/>
</dbReference>
<evidence type="ECO:0000259" key="3">
    <source>
        <dbReference type="PROSITE" id="PS51186"/>
    </source>
</evidence>
<accession>A0A1G9V9X6</accession>
<dbReference type="OrthoDB" id="9793138at2"/>
<dbReference type="InterPro" id="IPR000182">
    <property type="entry name" value="GNAT_dom"/>
</dbReference>